<gene>
    <name evidence="1" type="ORF">IVIADoCa3_68</name>
</gene>
<sequence>MMEETMMFGRRCGKTTMAKKQQELIDVLKACGWEADRFGHYQKDVQRRNPVTKEIISRRMRVKLQATSCRIEVQTKIDNSNQWIRLGGDYYTNIVKLEDGRLRVGSYFFGKKVDHYGKAIAE</sequence>
<keyword evidence="2" id="KW-1185">Reference proteome</keyword>
<evidence type="ECO:0000313" key="1">
    <source>
        <dbReference type="EMBL" id="UUW40307.1"/>
    </source>
</evidence>
<dbReference type="EMBL" id="ON911540">
    <property type="protein sequence ID" value="UUW40307.1"/>
    <property type="molecule type" value="Genomic_DNA"/>
</dbReference>
<proteinExistence type="predicted"/>
<organism evidence="1 2">
    <name type="scientific">Xanthomonas phage vB_Xar_IVIA-DoCa3</name>
    <dbReference type="NCBI Taxonomy" id="2968248"/>
    <lineage>
        <taxon>Viruses</taxon>
        <taxon>Duplodnaviria</taxon>
        <taxon>Heunggongvirae</taxon>
        <taxon>Uroviricota</taxon>
        <taxon>Caudoviricetes</taxon>
        <taxon>Queuovirinae</taxon>
        <taxon>Nipunavirus</taxon>
        <taxon>Nipunavirus Doca3</taxon>
    </lineage>
</organism>
<accession>A0A976XGI0</accession>
<protein>
    <submittedName>
        <fullName evidence="1">Uncharacterized protein</fullName>
    </submittedName>
</protein>
<reference evidence="1" key="1">
    <citation type="submission" date="2022-07" db="EMBL/GenBank/DDBJ databases">
        <title>Comparative analysis of new lytic phages for the biological control of phytopathogenic Xanthomonas spp.</title>
        <authorList>
            <person name="Domingo-Calap M.L."/>
            <person name="Bernabeu-Gimeno M."/>
            <person name="Aure C.M."/>
            <person name="Marco-Noales E."/>
            <person name="Domingo-Calap P."/>
        </authorList>
    </citation>
    <scope>NUCLEOTIDE SEQUENCE</scope>
</reference>
<evidence type="ECO:0000313" key="2">
    <source>
        <dbReference type="Proteomes" id="UP001065341"/>
    </source>
</evidence>
<dbReference type="Proteomes" id="UP001065341">
    <property type="component" value="Segment"/>
</dbReference>
<name>A0A976XGI0_9CAUD</name>